<name>A0A2I5T4K4_SERS3</name>
<dbReference type="KEGG" id="sera:Ser39006_006490"/>
<dbReference type="KEGG" id="serq:CWC46_06485"/>
<reference evidence="6 7" key="1">
    <citation type="journal article" date="2013" name="Genome Announc.">
        <title>Draft genome sequence of Serratia sp. strain ATCC 39006, a model bacterium for analysis of the biosynthesis and regulation of prodigiosin, a carbapenem, and gas vesicles.</title>
        <authorList>
            <person name="Fineran P.C."/>
            <person name="Iglesias Cans M.C."/>
            <person name="Ramsay J.P."/>
            <person name="Wilf N.M."/>
            <person name="Cossyleon D."/>
            <person name="McNeil M.B."/>
            <person name="Williamson N.R."/>
            <person name="Monson R.E."/>
            <person name="Becher S.A."/>
            <person name="Stanton J.A."/>
            <person name="Brugger K."/>
            <person name="Brown S.D."/>
            <person name="Salmond G.P."/>
        </authorList>
    </citation>
    <scope>NUCLEOTIDE SEQUENCE [LARGE SCALE GENOMIC DNA]</scope>
    <source>
        <strain evidence="6">ATCC 39006</strain>
        <strain evidence="7">ATCC 39006 / SC 11482</strain>
    </source>
</reference>
<dbReference type="Proteomes" id="UP000233778">
    <property type="component" value="Chromosome"/>
</dbReference>
<sequence length="239" mass="25978">MKKIFFVFLLCWMSTLHAEPFLLAAGAGYKRPVTDLTRAYEASTGNRIDVFFGNMAQVSAQIKQSGKVAMILADQDFLQKFRGIDIAKTIALGDGKLVLAYAKGKTLKQAQELSDPAWRRIAMPEPANATYGKAAQAFLVKSGLERQIRDKLMKVSTVPQVSAYLISGDVDAGFINLTDALGIREQIGGYIEIDPASYSRIHITAAILNGWEGNAGVHAFATYLQSPSAHAILAMHGLQ</sequence>
<keyword evidence="3 4" id="KW-0732">Signal</keyword>
<evidence type="ECO:0000256" key="4">
    <source>
        <dbReference type="SAM" id="SignalP"/>
    </source>
</evidence>
<dbReference type="InterPro" id="IPR005950">
    <property type="entry name" value="ModA"/>
</dbReference>
<protein>
    <submittedName>
        <fullName evidence="6">Molybdate ABC transporter substrate-binding protein</fullName>
    </submittedName>
</protein>
<dbReference type="GO" id="GO:0030973">
    <property type="term" value="F:molybdate ion binding"/>
    <property type="evidence" value="ECO:0007669"/>
    <property type="project" value="TreeGrafter"/>
</dbReference>
<gene>
    <name evidence="6" type="primary">modA</name>
    <name evidence="5" type="ORF">CWC46_06485</name>
    <name evidence="6" type="ORF">Ser39006_006490</name>
</gene>
<evidence type="ECO:0000313" key="5">
    <source>
        <dbReference type="EMBL" id="AUG99498.1"/>
    </source>
</evidence>
<dbReference type="Proteomes" id="UP000017700">
    <property type="component" value="Chromosome"/>
</dbReference>
<dbReference type="OrthoDB" id="9785015at2"/>
<organism evidence="6 7">
    <name type="scientific">Serratia sp. (strain ATCC 39006)</name>
    <name type="common">Prodigiosinella confusarubida</name>
    <dbReference type="NCBI Taxonomy" id="104623"/>
    <lineage>
        <taxon>Bacteria</taxon>
        <taxon>Pseudomonadati</taxon>
        <taxon>Pseudomonadota</taxon>
        <taxon>Gammaproteobacteria</taxon>
        <taxon>Enterobacterales</taxon>
        <taxon>Pectobacteriaceae</taxon>
        <taxon>Prodigiosinella</taxon>
    </lineage>
</organism>
<dbReference type="Gene3D" id="3.40.190.10">
    <property type="entry name" value="Periplasmic binding protein-like II"/>
    <property type="match status" value="2"/>
</dbReference>
<dbReference type="GO" id="GO:0015689">
    <property type="term" value="P:molybdate ion transport"/>
    <property type="evidence" value="ECO:0007669"/>
    <property type="project" value="InterPro"/>
</dbReference>
<keyword evidence="7" id="KW-1185">Reference proteome</keyword>
<dbReference type="InterPro" id="IPR050682">
    <property type="entry name" value="ModA/WtpA"/>
</dbReference>
<keyword evidence="2" id="KW-0479">Metal-binding</keyword>
<evidence type="ECO:0000256" key="2">
    <source>
        <dbReference type="ARBA" id="ARBA00022723"/>
    </source>
</evidence>
<evidence type="ECO:0000313" key="8">
    <source>
        <dbReference type="Proteomes" id="UP000233778"/>
    </source>
</evidence>
<dbReference type="PANTHER" id="PTHR30632">
    <property type="entry name" value="MOLYBDATE-BINDING PERIPLASMIC PROTEIN"/>
    <property type="match status" value="1"/>
</dbReference>
<dbReference type="SUPFAM" id="SSF53850">
    <property type="entry name" value="Periplasmic binding protein-like II"/>
    <property type="match status" value="1"/>
</dbReference>
<reference evidence="6" key="4">
    <citation type="submission" date="2017-11" db="EMBL/GenBank/DDBJ databases">
        <title>Complete genome sequence of Serratia sp. ATCC 39006.</title>
        <authorList>
            <person name="Hampton H.G."/>
            <person name="Jackson S.A."/>
            <person name="Jauregui R."/>
            <person name="Poulter G.T.M."/>
            <person name="Salmond G.P.C."/>
            <person name="Fineran P.C."/>
        </authorList>
    </citation>
    <scope>NUCLEOTIDE SEQUENCE</scope>
    <source>
        <strain evidence="6">ATCC 39006</strain>
    </source>
</reference>
<dbReference type="NCBIfam" id="TIGR01256">
    <property type="entry name" value="modA"/>
    <property type="match status" value="1"/>
</dbReference>
<feature type="signal peptide" evidence="4">
    <location>
        <begin position="1"/>
        <end position="18"/>
    </location>
</feature>
<evidence type="ECO:0000256" key="1">
    <source>
        <dbReference type="ARBA" id="ARBA00009175"/>
    </source>
</evidence>
<comment type="similarity">
    <text evidence="1">Belongs to the bacterial solute-binding protein ModA family.</text>
</comment>
<evidence type="ECO:0000313" key="6">
    <source>
        <dbReference type="EMBL" id="AUH03816.1"/>
    </source>
</evidence>
<dbReference type="AlphaFoldDB" id="A0A2I5T4K4"/>
<dbReference type="Pfam" id="PF13531">
    <property type="entry name" value="SBP_bac_11"/>
    <property type="match status" value="1"/>
</dbReference>
<dbReference type="EMBL" id="CP025085">
    <property type="protein sequence ID" value="AUG99498.1"/>
    <property type="molecule type" value="Genomic_DNA"/>
</dbReference>
<dbReference type="GO" id="GO:0046872">
    <property type="term" value="F:metal ion binding"/>
    <property type="evidence" value="ECO:0007669"/>
    <property type="project" value="UniProtKB-KW"/>
</dbReference>
<dbReference type="RefSeq" id="WP_021017067.1">
    <property type="nucleotide sequence ID" value="NZ_CP025084.1"/>
</dbReference>
<reference evidence="6" key="2">
    <citation type="submission" date="2013-09" db="EMBL/GenBank/DDBJ databases">
        <authorList>
            <person name="Wang G."/>
            <person name="Yang Y."/>
            <person name="Su Y."/>
        </authorList>
    </citation>
    <scope>NUCLEOTIDE SEQUENCE</scope>
    <source>
        <strain evidence="6">ATCC 39006</strain>
    </source>
</reference>
<dbReference type="EMBL" id="CP025084">
    <property type="protein sequence ID" value="AUH03816.1"/>
    <property type="molecule type" value="Genomic_DNA"/>
</dbReference>
<proteinExistence type="inferred from homology"/>
<accession>A0A2I5T4K4</accession>
<feature type="chain" id="PRO_5036318104" evidence="4">
    <location>
        <begin position="19"/>
        <end position="239"/>
    </location>
</feature>
<dbReference type="STRING" id="104623.Ser39006_03807"/>
<reference evidence="5 8" key="3">
    <citation type="submission" date="2017-11" db="EMBL/GenBank/DDBJ databases">
        <title>Complete genome sequence of Serratia sp. ATCC 39006 LacA.</title>
        <authorList>
            <person name="Hampton H.G."/>
            <person name="Jackson S.A."/>
            <person name="Jauregui R."/>
            <person name="Poulter G.T.M."/>
            <person name="Salmond G.P.C."/>
            <person name="Fineran P.C."/>
        </authorList>
    </citation>
    <scope>NUCLEOTIDE SEQUENCE [LARGE SCALE GENOMIC DNA]</scope>
    <source>
        <strain evidence="5 8">ATCC 39006</strain>
    </source>
</reference>
<evidence type="ECO:0000256" key="3">
    <source>
        <dbReference type="ARBA" id="ARBA00022729"/>
    </source>
</evidence>
<evidence type="ECO:0000313" key="7">
    <source>
        <dbReference type="Proteomes" id="UP000017700"/>
    </source>
</evidence>
<dbReference type="PANTHER" id="PTHR30632:SF14">
    <property type="entry name" value="TUNGSTATE_MOLYBDATE_CHROMATE-BINDING PROTEIN MODA"/>
    <property type="match status" value="1"/>
</dbReference>